<protein>
    <submittedName>
        <fullName evidence="2">SET domain-containing protein</fullName>
    </submittedName>
</protein>
<dbReference type="InterPro" id="IPR011990">
    <property type="entry name" value="TPR-like_helical_dom_sf"/>
</dbReference>
<dbReference type="SMART" id="SM00317">
    <property type="entry name" value="SET"/>
    <property type="match status" value="1"/>
</dbReference>
<accession>A0A166DG95</accession>
<dbReference type="InterPro" id="IPR053185">
    <property type="entry name" value="SET_domain_protein"/>
</dbReference>
<dbReference type="PANTHER" id="PTHR47332">
    <property type="entry name" value="SET DOMAIN-CONTAINING PROTEIN 5"/>
    <property type="match status" value="1"/>
</dbReference>
<dbReference type="OrthoDB" id="5945798at2759"/>
<dbReference type="STRING" id="436010.A0A166DG95"/>
<reference evidence="2 3" key="1">
    <citation type="journal article" date="2016" name="Mol. Biol. Evol.">
        <title>Comparative Genomics of Early-Diverging Mushroom-Forming Fungi Provides Insights into the Origins of Lignocellulose Decay Capabilities.</title>
        <authorList>
            <person name="Nagy L.G."/>
            <person name="Riley R."/>
            <person name="Tritt A."/>
            <person name="Adam C."/>
            <person name="Daum C."/>
            <person name="Floudas D."/>
            <person name="Sun H."/>
            <person name="Yadav J.S."/>
            <person name="Pangilinan J."/>
            <person name="Larsson K.H."/>
            <person name="Matsuura K."/>
            <person name="Barry K."/>
            <person name="Labutti K."/>
            <person name="Kuo R."/>
            <person name="Ohm R.A."/>
            <person name="Bhattacharya S.S."/>
            <person name="Shirouzu T."/>
            <person name="Yoshinaga Y."/>
            <person name="Martin F.M."/>
            <person name="Grigoriev I.V."/>
            <person name="Hibbett D.S."/>
        </authorList>
    </citation>
    <scope>NUCLEOTIDE SEQUENCE [LARGE SCALE GENOMIC DNA]</scope>
    <source>
        <strain evidence="2 3">CBS 109695</strain>
    </source>
</reference>
<dbReference type="InterPro" id="IPR001214">
    <property type="entry name" value="SET_dom"/>
</dbReference>
<dbReference type="PANTHER" id="PTHR47332:SF4">
    <property type="entry name" value="SET DOMAIN-CONTAINING PROTEIN 5"/>
    <property type="match status" value="1"/>
</dbReference>
<dbReference type="Pfam" id="PF00856">
    <property type="entry name" value="SET"/>
    <property type="match status" value="1"/>
</dbReference>
<dbReference type="PROSITE" id="PS50280">
    <property type="entry name" value="SET"/>
    <property type="match status" value="1"/>
</dbReference>
<evidence type="ECO:0000313" key="2">
    <source>
        <dbReference type="EMBL" id="KZP14673.1"/>
    </source>
</evidence>
<evidence type="ECO:0000313" key="3">
    <source>
        <dbReference type="Proteomes" id="UP000076532"/>
    </source>
</evidence>
<organism evidence="2 3">
    <name type="scientific">Athelia psychrophila</name>
    <dbReference type="NCBI Taxonomy" id="1759441"/>
    <lineage>
        <taxon>Eukaryota</taxon>
        <taxon>Fungi</taxon>
        <taxon>Dikarya</taxon>
        <taxon>Basidiomycota</taxon>
        <taxon>Agaricomycotina</taxon>
        <taxon>Agaricomycetes</taxon>
        <taxon>Agaricomycetidae</taxon>
        <taxon>Atheliales</taxon>
        <taxon>Atheliaceae</taxon>
        <taxon>Athelia</taxon>
    </lineage>
</organism>
<evidence type="ECO:0000259" key="1">
    <source>
        <dbReference type="PROSITE" id="PS50280"/>
    </source>
</evidence>
<gene>
    <name evidence="2" type="ORF">FIBSPDRAFT_833851</name>
</gene>
<dbReference type="AlphaFoldDB" id="A0A166DG95"/>
<sequence>MNPVEGAGLGMFAKQDFQLGDLITQEAPLIVMPQAIPGIGKEADAHFSHVLAQMLDTMPPENRNAFLSLENCKATEDIVHHGIIETNALGIGVLPGHNGQFLCICKDISRINHSCSPNAQPCWDLDSFSMSVRALRHIVVGEQICISYLSKSSFTADRKGRRKELSDDYNFLCTCSTCALSENEIKTSDWRRSIIAASHTNPNDDNDVKLWIATPALLDDGFTLRSELLIKIMQEEQCWEEEVWRAHLQRLYQAHAALENEEEVRKWVSLAAALTIVFAGDDEGWSDVAMEPQQTNWWGLRRKLMQQRASG</sequence>
<dbReference type="Gene3D" id="2.170.270.10">
    <property type="entry name" value="SET domain"/>
    <property type="match status" value="1"/>
</dbReference>
<dbReference type="InterPro" id="IPR046341">
    <property type="entry name" value="SET_dom_sf"/>
</dbReference>
<proteinExistence type="predicted"/>
<dbReference type="CDD" id="cd20071">
    <property type="entry name" value="SET_SMYD"/>
    <property type="match status" value="1"/>
</dbReference>
<dbReference type="Gene3D" id="1.25.40.10">
    <property type="entry name" value="Tetratricopeptide repeat domain"/>
    <property type="match status" value="1"/>
</dbReference>
<feature type="domain" description="SET" evidence="1">
    <location>
        <begin position="1"/>
        <end position="149"/>
    </location>
</feature>
<dbReference type="EMBL" id="KV417614">
    <property type="protein sequence ID" value="KZP14673.1"/>
    <property type="molecule type" value="Genomic_DNA"/>
</dbReference>
<dbReference type="SUPFAM" id="SSF82199">
    <property type="entry name" value="SET domain"/>
    <property type="match status" value="1"/>
</dbReference>
<dbReference type="Proteomes" id="UP000076532">
    <property type="component" value="Unassembled WGS sequence"/>
</dbReference>
<keyword evidence="3" id="KW-1185">Reference proteome</keyword>
<name>A0A166DG95_9AGAM</name>